<dbReference type="Proteomes" id="UP000201907">
    <property type="component" value="Segment"/>
</dbReference>
<reference evidence="1 2" key="1">
    <citation type="submission" date="2015-12" db="EMBL/GenBank/DDBJ databases">
        <title>Complete Genome Sequence of the Pseudomonas putida phage YMC11/06/C171_PPU_BP.</title>
        <authorList>
            <person name="Jeon J."/>
            <person name="Yong D."/>
            <person name="Lee K."/>
        </authorList>
    </citation>
    <scope>NUCLEOTIDE SEQUENCE [LARGE SCALE GENOMIC DNA]</scope>
</reference>
<dbReference type="EMBL" id="KU310944">
    <property type="protein sequence ID" value="AMO43646.1"/>
    <property type="molecule type" value="Genomic_DNA"/>
</dbReference>
<evidence type="ECO:0000313" key="1">
    <source>
        <dbReference type="EMBL" id="AMO43646.1"/>
    </source>
</evidence>
<dbReference type="GeneID" id="28801997"/>
<evidence type="ECO:0000313" key="2">
    <source>
        <dbReference type="Proteomes" id="UP000201907"/>
    </source>
</evidence>
<dbReference type="OrthoDB" id="3287at10239"/>
<accession>A0A127KP24</accession>
<keyword evidence="2" id="KW-1185">Reference proteome</keyword>
<name>A0A127KP24_9CAUD</name>
<protein>
    <submittedName>
        <fullName evidence="1">Uncharacterized protein</fullName>
    </submittedName>
</protein>
<dbReference type="RefSeq" id="YP_009275040.1">
    <property type="nucleotide sequence ID" value="NC_030923.1"/>
</dbReference>
<sequence length="138" mass="16050">MFQYLPCDGGMYTDSKEFAELVPECTNIAVGYDHEHTVNEVQDLRHLLNLRDAVIGVDWTALPIARVPEPDTPWWPTWNKTLGRDWHNDIPDDPLHQPVRGAVAIRNLLKEFRDHAWNNGIDDFDELDNFLQKIEDML</sequence>
<proteinExistence type="predicted"/>
<gene>
    <name evidence="1" type="ORF">C171_00220</name>
</gene>
<dbReference type="KEGG" id="vg:28801997"/>
<organism evidence="1 2">
    <name type="scientific">Pseudomonas phage YMC11/06/C171_PPU_BP</name>
    <dbReference type="NCBI Taxonomy" id="1777063"/>
    <lineage>
        <taxon>Viruses</taxon>
        <taxon>Duplodnaviria</taxon>
        <taxon>Heunggongvirae</taxon>
        <taxon>Uroviricota</taxon>
        <taxon>Caudoviricetes</taxon>
        <taxon>Autographivirales</taxon>
        <taxon>Autoscriptoviridae</taxon>
        <taxon>Corkvirinae</taxon>
        <taxon>Kantovirus</taxon>
        <taxon>Kantovirus C171</taxon>
    </lineage>
</organism>